<protein>
    <submittedName>
        <fullName evidence="1">Uncharacterized protein</fullName>
    </submittedName>
</protein>
<dbReference type="EMBL" id="JAIWYP010000004">
    <property type="protein sequence ID" value="KAH3839613.1"/>
    <property type="molecule type" value="Genomic_DNA"/>
</dbReference>
<sequence length="77" mass="8893">MKTVKENDDDECYQSRPRTPLNELCRYQDISEAENKYEEDDFDTWIDTLIDETKSYGTATCTAPVPPSPKIIMEEAP</sequence>
<dbReference type="AlphaFoldDB" id="A0A9D4KHI7"/>
<reference evidence="1" key="1">
    <citation type="journal article" date="2019" name="bioRxiv">
        <title>The Genome of the Zebra Mussel, Dreissena polymorpha: A Resource for Invasive Species Research.</title>
        <authorList>
            <person name="McCartney M.A."/>
            <person name="Auch B."/>
            <person name="Kono T."/>
            <person name="Mallez S."/>
            <person name="Zhang Y."/>
            <person name="Obille A."/>
            <person name="Becker A."/>
            <person name="Abrahante J.E."/>
            <person name="Garbe J."/>
            <person name="Badalamenti J.P."/>
            <person name="Herman A."/>
            <person name="Mangelson H."/>
            <person name="Liachko I."/>
            <person name="Sullivan S."/>
            <person name="Sone E.D."/>
            <person name="Koren S."/>
            <person name="Silverstein K.A.T."/>
            <person name="Beckman K.B."/>
            <person name="Gohl D.M."/>
        </authorList>
    </citation>
    <scope>NUCLEOTIDE SEQUENCE</scope>
    <source>
        <strain evidence="1">Duluth1</strain>
        <tissue evidence="1">Whole animal</tissue>
    </source>
</reference>
<gene>
    <name evidence="1" type="ORF">DPMN_113045</name>
</gene>
<reference evidence="1" key="2">
    <citation type="submission" date="2020-11" db="EMBL/GenBank/DDBJ databases">
        <authorList>
            <person name="McCartney M.A."/>
            <person name="Auch B."/>
            <person name="Kono T."/>
            <person name="Mallez S."/>
            <person name="Becker A."/>
            <person name="Gohl D.M."/>
            <person name="Silverstein K.A.T."/>
            <person name="Koren S."/>
            <person name="Bechman K.B."/>
            <person name="Herman A."/>
            <person name="Abrahante J.E."/>
            <person name="Garbe J."/>
        </authorList>
    </citation>
    <scope>NUCLEOTIDE SEQUENCE</scope>
    <source>
        <strain evidence="1">Duluth1</strain>
        <tissue evidence="1">Whole animal</tissue>
    </source>
</reference>
<accession>A0A9D4KHI7</accession>
<keyword evidence="2" id="KW-1185">Reference proteome</keyword>
<comment type="caution">
    <text evidence="1">The sequence shown here is derived from an EMBL/GenBank/DDBJ whole genome shotgun (WGS) entry which is preliminary data.</text>
</comment>
<name>A0A9D4KHI7_DREPO</name>
<evidence type="ECO:0000313" key="1">
    <source>
        <dbReference type="EMBL" id="KAH3839613.1"/>
    </source>
</evidence>
<dbReference type="Proteomes" id="UP000828390">
    <property type="component" value="Unassembled WGS sequence"/>
</dbReference>
<proteinExistence type="predicted"/>
<organism evidence="1 2">
    <name type="scientific">Dreissena polymorpha</name>
    <name type="common">Zebra mussel</name>
    <name type="synonym">Mytilus polymorpha</name>
    <dbReference type="NCBI Taxonomy" id="45954"/>
    <lineage>
        <taxon>Eukaryota</taxon>
        <taxon>Metazoa</taxon>
        <taxon>Spiralia</taxon>
        <taxon>Lophotrochozoa</taxon>
        <taxon>Mollusca</taxon>
        <taxon>Bivalvia</taxon>
        <taxon>Autobranchia</taxon>
        <taxon>Heteroconchia</taxon>
        <taxon>Euheterodonta</taxon>
        <taxon>Imparidentia</taxon>
        <taxon>Neoheterodontei</taxon>
        <taxon>Myida</taxon>
        <taxon>Dreissenoidea</taxon>
        <taxon>Dreissenidae</taxon>
        <taxon>Dreissena</taxon>
    </lineage>
</organism>
<evidence type="ECO:0000313" key="2">
    <source>
        <dbReference type="Proteomes" id="UP000828390"/>
    </source>
</evidence>